<protein>
    <submittedName>
        <fullName evidence="3">Zinc ribbon protein</fullName>
    </submittedName>
</protein>
<reference evidence="3 4" key="1">
    <citation type="submission" date="2018-08" db="EMBL/GenBank/DDBJ databases">
        <title>Genomic Encyclopedia of Type Strains, Phase IV (KMG-IV): sequencing the most valuable type-strain genomes for metagenomic binning, comparative biology and taxonomic classification.</title>
        <authorList>
            <person name="Goeker M."/>
        </authorList>
    </citation>
    <scope>NUCLEOTIDE SEQUENCE [LARGE SCALE GENOMIC DNA]</scope>
    <source>
        <strain evidence="3 4">DSM 23923</strain>
    </source>
</reference>
<sequence length="513" mass="55780">MKCWNCGTQNQKTATVCKKCGRDLTNPESKGKEPVIEQRERKNQPWVWALLSLAGLSLIATLVIVLINLPAVDEKGFTKKTTAVIDNTASANPEGNASEPVLAAKAPADSEAVISPESTGAAAQGEGCDWSTCSWMEEDQCGTCGGTWMDYGDEAYCDCSAEKWQSQELEWCKYEGGSWLEDKSRCTFLNTSTEDTQTEFVSACSDLYYNNQTGDDAGYLAFKTQCKAAGGVDQCWDEACALSVCLCPNESNVPLSCNWVTGLNVDSNIKCYDENGTCWLTIEPTGAFGNLSSGAGQPEVIVKTSDGATFSSVDLKRDNNGCIYDKDQISCLISEDGTFNTTTVDSVYVCMDLCCLDLGSLESGDVVVQSGNCPGSGNLEVWDFQLVKGVLTLEIRNSMGWDVNTLEVFLDDAKGDHWSTMSCKIDDKYDTIMNCEGWAVYKSGYATMNFYYGSGSDACSVSNVKFSIPEMSRCNYNQHYCSYSDSCCKSGYTCCSCGCKKLDDDESCSDVCD</sequence>
<accession>A0A347ZS09</accession>
<feature type="transmembrane region" description="Helical" evidence="1">
    <location>
        <begin position="46"/>
        <end position="69"/>
    </location>
</feature>
<name>A0A347ZS09_9CHLR</name>
<dbReference type="AlphaFoldDB" id="A0A347ZS09"/>
<comment type="caution">
    <text evidence="3">The sequence shown here is derived from an EMBL/GenBank/DDBJ whole genome shotgun (WGS) entry which is preliminary data.</text>
</comment>
<keyword evidence="1" id="KW-1133">Transmembrane helix</keyword>
<organism evidence="3 4">
    <name type="scientific">Pelolinea submarina</name>
    <dbReference type="NCBI Taxonomy" id="913107"/>
    <lineage>
        <taxon>Bacteria</taxon>
        <taxon>Bacillati</taxon>
        <taxon>Chloroflexota</taxon>
        <taxon>Anaerolineae</taxon>
        <taxon>Anaerolineales</taxon>
        <taxon>Anaerolineaceae</taxon>
        <taxon>Pelolinea</taxon>
    </lineage>
</organism>
<feature type="domain" description="Zinc-ribbon" evidence="2">
    <location>
        <begin position="2"/>
        <end position="23"/>
    </location>
</feature>
<evidence type="ECO:0000256" key="1">
    <source>
        <dbReference type="SAM" id="Phobius"/>
    </source>
</evidence>
<evidence type="ECO:0000313" key="3">
    <source>
        <dbReference type="EMBL" id="REG11345.1"/>
    </source>
</evidence>
<dbReference type="RefSeq" id="WP_116224476.1">
    <property type="nucleotide sequence ID" value="NZ_AP018437.1"/>
</dbReference>
<evidence type="ECO:0000313" key="4">
    <source>
        <dbReference type="Proteomes" id="UP000256388"/>
    </source>
</evidence>
<dbReference type="Pfam" id="PF13240">
    <property type="entry name" value="Zn_Ribbon_1"/>
    <property type="match status" value="1"/>
</dbReference>
<dbReference type="InterPro" id="IPR026870">
    <property type="entry name" value="Zinc_ribbon_dom"/>
</dbReference>
<keyword evidence="1" id="KW-0812">Transmembrane</keyword>
<dbReference type="EMBL" id="QUMS01000001">
    <property type="protein sequence ID" value="REG11345.1"/>
    <property type="molecule type" value="Genomic_DNA"/>
</dbReference>
<keyword evidence="1" id="KW-0472">Membrane</keyword>
<evidence type="ECO:0000259" key="2">
    <source>
        <dbReference type="Pfam" id="PF13240"/>
    </source>
</evidence>
<keyword evidence="4" id="KW-1185">Reference proteome</keyword>
<proteinExistence type="predicted"/>
<dbReference type="Proteomes" id="UP000256388">
    <property type="component" value="Unassembled WGS sequence"/>
</dbReference>
<gene>
    <name evidence="3" type="ORF">DFR64_1223</name>
</gene>